<sequence length="163" mass="18978">KVKKPIWKDTFLVERGRLVRPVSFKEPDSREEEILKLCLKYGYPKPPCTPEKKIVCYSSGDQIYVQKCSVEVSETERCSCTRDGSRDDPSATSSCMCKKKPELRTEEDSENYGLKCFLMNKNYWKTPPYWTGPDFVACVNTANNTHWCLRTINSTHNFLYCKY</sequence>
<proteinExistence type="predicted"/>
<dbReference type="Proteomes" id="UP000594262">
    <property type="component" value="Unplaced"/>
</dbReference>
<reference evidence="1" key="1">
    <citation type="submission" date="2021-01" db="UniProtKB">
        <authorList>
            <consortium name="EnsemblMetazoa"/>
        </authorList>
    </citation>
    <scope>IDENTIFICATION</scope>
</reference>
<evidence type="ECO:0000313" key="1">
    <source>
        <dbReference type="EnsemblMetazoa" id="CLYHEMP003466.3"/>
    </source>
</evidence>
<accession>A0A7M5UVW7</accession>
<name>A0A7M5UVW7_9CNID</name>
<dbReference type="EnsemblMetazoa" id="CLYHEMT003466.3">
    <property type="protein sequence ID" value="CLYHEMP003466.3"/>
    <property type="gene ID" value="CLYHEMG003466"/>
</dbReference>
<dbReference type="AlphaFoldDB" id="A0A7M5UVW7"/>
<protein>
    <submittedName>
        <fullName evidence="1">Uncharacterized protein</fullName>
    </submittedName>
</protein>
<evidence type="ECO:0000313" key="2">
    <source>
        <dbReference type="Proteomes" id="UP000594262"/>
    </source>
</evidence>
<keyword evidence="2" id="KW-1185">Reference proteome</keyword>
<dbReference type="OrthoDB" id="96314at2759"/>
<organism evidence="1 2">
    <name type="scientific">Clytia hemisphaerica</name>
    <dbReference type="NCBI Taxonomy" id="252671"/>
    <lineage>
        <taxon>Eukaryota</taxon>
        <taxon>Metazoa</taxon>
        <taxon>Cnidaria</taxon>
        <taxon>Hydrozoa</taxon>
        <taxon>Hydroidolina</taxon>
        <taxon>Leptothecata</taxon>
        <taxon>Obeliida</taxon>
        <taxon>Clytiidae</taxon>
        <taxon>Clytia</taxon>
    </lineage>
</organism>